<proteinExistence type="predicted"/>
<sequence length="89" mass="10214">MSVIKIFSCSEELQGQKYRYYVDDGDRHLIINKPYKNVSVSKKKMRKPCLKTHGDPSVKLKKNMEGLSGKSKLTGKLIDELSIYFSNKT</sequence>
<gene>
    <name evidence="1" type="ORF">SINV_00999</name>
</gene>
<accession>E9IYC6</accession>
<feature type="non-terminal residue" evidence="1">
    <location>
        <position position="89"/>
    </location>
</feature>
<name>E9IYC6_SOLIN</name>
<dbReference type="AlphaFoldDB" id="E9IYC6"/>
<dbReference type="HOGENOM" id="CLU_2457621_0_0_1"/>
<evidence type="ECO:0000313" key="1">
    <source>
        <dbReference type="EMBL" id="EFZ14427.1"/>
    </source>
</evidence>
<reference evidence="1" key="1">
    <citation type="journal article" date="2011" name="Proc. Natl. Acad. Sci. U.S.A.">
        <title>The genome of the fire ant Solenopsis invicta.</title>
        <authorList>
            <person name="Wurm Y."/>
            <person name="Wang J."/>
            <person name="Riba-Grognuz O."/>
            <person name="Corona M."/>
            <person name="Nygaard S."/>
            <person name="Hunt B.G."/>
            <person name="Ingram K.K."/>
            <person name="Falquet L."/>
            <person name="Nipitwattanaphon M."/>
            <person name="Gotzek D."/>
            <person name="Dijkstra M.B."/>
            <person name="Oettler J."/>
            <person name="Comtesse F."/>
            <person name="Shih C.J."/>
            <person name="Wu W.J."/>
            <person name="Yang C.C."/>
            <person name="Thomas J."/>
            <person name="Beaudoing E."/>
            <person name="Pradervand S."/>
            <person name="Flegel V."/>
            <person name="Cook E.D."/>
            <person name="Fabbretti R."/>
            <person name="Stockinger H."/>
            <person name="Long L."/>
            <person name="Farmerie W.G."/>
            <person name="Oakey J."/>
            <person name="Boomsma J.J."/>
            <person name="Pamilo P."/>
            <person name="Yi S.V."/>
            <person name="Heinze J."/>
            <person name="Goodisman M.A."/>
            <person name="Farinelli L."/>
            <person name="Harshman K."/>
            <person name="Hulo N."/>
            <person name="Cerutti L."/>
            <person name="Xenarios I."/>
            <person name="Shoemaker D."/>
            <person name="Keller L."/>
        </authorList>
    </citation>
    <scope>NUCLEOTIDE SEQUENCE [LARGE SCALE GENOMIC DNA]</scope>
</reference>
<dbReference type="EMBL" id="GL766991">
    <property type="protein sequence ID" value="EFZ14427.1"/>
    <property type="molecule type" value="Genomic_DNA"/>
</dbReference>
<organism>
    <name type="scientific">Solenopsis invicta</name>
    <name type="common">Red imported fire ant</name>
    <name type="synonym">Solenopsis wagneri</name>
    <dbReference type="NCBI Taxonomy" id="13686"/>
    <lineage>
        <taxon>Eukaryota</taxon>
        <taxon>Metazoa</taxon>
        <taxon>Ecdysozoa</taxon>
        <taxon>Arthropoda</taxon>
        <taxon>Hexapoda</taxon>
        <taxon>Insecta</taxon>
        <taxon>Pterygota</taxon>
        <taxon>Neoptera</taxon>
        <taxon>Endopterygota</taxon>
        <taxon>Hymenoptera</taxon>
        <taxon>Apocrita</taxon>
        <taxon>Aculeata</taxon>
        <taxon>Formicoidea</taxon>
        <taxon>Formicidae</taxon>
        <taxon>Myrmicinae</taxon>
        <taxon>Solenopsis</taxon>
    </lineage>
</organism>
<protein>
    <submittedName>
        <fullName evidence="1">Uncharacterized protein</fullName>
    </submittedName>
</protein>